<dbReference type="Gene3D" id="3.30.530.20">
    <property type="match status" value="1"/>
</dbReference>
<dbReference type="VEuPathDB" id="VectorBase:LDEU008592"/>
<evidence type="ECO:0000256" key="12">
    <source>
        <dbReference type="PROSITE-ProRule" id="PRU00146"/>
    </source>
</evidence>
<dbReference type="CDD" id="cd15528">
    <property type="entry name" value="PHD1_PHF10"/>
    <property type="match status" value="1"/>
</dbReference>
<dbReference type="Gene3D" id="3.30.40.10">
    <property type="entry name" value="Zinc/RING finger domain, C3HC4 (zinc finger)"/>
    <property type="match status" value="1"/>
</dbReference>
<feature type="domain" description="PHD-type" evidence="14">
    <location>
        <begin position="445"/>
        <end position="504"/>
    </location>
</feature>
<dbReference type="CDD" id="cd08888">
    <property type="entry name" value="SRPBCC_PITPNA-B_like"/>
    <property type="match status" value="1"/>
</dbReference>
<keyword evidence="8" id="KW-0524">Neurogenesis</keyword>
<evidence type="ECO:0000256" key="11">
    <source>
        <dbReference type="ARBA" id="ARBA00023242"/>
    </source>
</evidence>
<dbReference type="FunFam" id="3.30.530.20:FF:000025">
    <property type="entry name" value="Phosphatidylinositol transfer protein beta"/>
    <property type="match status" value="1"/>
</dbReference>
<organism evidence="15 16">
    <name type="scientific">Leptotrombidium deliense</name>
    <dbReference type="NCBI Taxonomy" id="299467"/>
    <lineage>
        <taxon>Eukaryota</taxon>
        <taxon>Metazoa</taxon>
        <taxon>Ecdysozoa</taxon>
        <taxon>Arthropoda</taxon>
        <taxon>Chelicerata</taxon>
        <taxon>Arachnida</taxon>
        <taxon>Acari</taxon>
        <taxon>Acariformes</taxon>
        <taxon>Trombidiformes</taxon>
        <taxon>Prostigmata</taxon>
        <taxon>Anystina</taxon>
        <taxon>Parasitengona</taxon>
        <taxon>Trombiculoidea</taxon>
        <taxon>Trombiculidae</taxon>
        <taxon>Leptotrombidium</taxon>
    </lineage>
</organism>
<dbReference type="InterPro" id="IPR038045">
    <property type="entry name" value="PHF10_PHD_finger_1"/>
</dbReference>
<dbReference type="SUPFAM" id="SSF55961">
    <property type="entry name" value="Bet v1-like"/>
    <property type="match status" value="1"/>
</dbReference>
<keyword evidence="4" id="KW-0479">Metal-binding</keyword>
<dbReference type="InterPro" id="IPR019787">
    <property type="entry name" value="Znf_PHD-finger"/>
</dbReference>
<evidence type="ECO:0000313" key="16">
    <source>
        <dbReference type="Proteomes" id="UP000288716"/>
    </source>
</evidence>
<evidence type="ECO:0000256" key="9">
    <source>
        <dbReference type="ARBA" id="ARBA00023015"/>
    </source>
</evidence>
<dbReference type="GO" id="GO:0005737">
    <property type="term" value="C:cytoplasm"/>
    <property type="evidence" value="ECO:0007669"/>
    <property type="project" value="TreeGrafter"/>
</dbReference>
<dbReference type="GO" id="GO:0008525">
    <property type="term" value="F:phosphatidylcholine transporter activity"/>
    <property type="evidence" value="ECO:0007669"/>
    <property type="project" value="TreeGrafter"/>
</dbReference>
<reference evidence="15 16" key="1">
    <citation type="journal article" date="2018" name="Gigascience">
        <title>Genomes of trombidid mites reveal novel predicted allergens and laterally-transferred genes associated with secondary metabolism.</title>
        <authorList>
            <person name="Dong X."/>
            <person name="Chaisiri K."/>
            <person name="Xia D."/>
            <person name="Armstrong S.D."/>
            <person name="Fang Y."/>
            <person name="Donnelly M.J."/>
            <person name="Kadowaki T."/>
            <person name="McGarry J.W."/>
            <person name="Darby A.C."/>
            <person name="Makepeace B.L."/>
        </authorList>
    </citation>
    <scope>NUCLEOTIDE SEQUENCE [LARGE SCALE GENOMIC DNA]</scope>
    <source>
        <strain evidence="15">UoL-UT</strain>
    </source>
</reference>
<evidence type="ECO:0000256" key="6">
    <source>
        <dbReference type="ARBA" id="ARBA00022771"/>
    </source>
</evidence>
<dbReference type="FunFam" id="3.30.40.10:FF:000202">
    <property type="entry name" value="PHD finger protein 10 isoform X1"/>
    <property type="match status" value="1"/>
</dbReference>
<feature type="domain" description="PHD-type" evidence="14">
    <location>
        <begin position="501"/>
        <end position="549"/>
    </location>
</feature>
<dbReference type="Proteomes" id="UP000288716">
    <property type="component" value="Unassembled WGS sequence"/>
</dbReference>
<feature type="region of interest" description="Disordered" evidence="13">
    <location>
        <begin position="381"/>
        <end position="441"/>
    </location>
</feature>
<dbReference type="InterPro" id="IPR055261">
    <property type="entry name" value="PI_transfer_N"/>
</dbReference>
<evidence type="ECO:0000256" key="13">
    <source>
        <dbReference type="SAM" id="MobiDB-lite"/>
    </source>
</evidence>
<evidence type="ECO:0000256" key="4">
    <source>
        <dbReference type="ARBA" id="ARBA00022723"/>
    </source>
</evidence>
<dbReference type="PRINTS" id="PR00391">
    <property type="entry name" value="PITRANSFER"/>
</dbReference>
<dbReference type="PANTHER" id="PTHR10658:SF11">
    <property type="entry name" value="VIBRATOR, ISOFORM B"/>
    <property type="match status" value="1"/>
</dbReference>
<dbReference type="STRING" id="299467.A0A443S7B9"/>
<evidence type="ECO:0000256" key="1">
    <source>
        <dbReference type="ARBA" id="ARBA00004123"/>
    </source>
</evidence>
<keyword evidence="9" id="KW-0805">Transcription regulation</keyword>
<dbReference type="InterPro" id="IPR011011">
    <property type="entry name" value="Znf_FYVE_PHD"/>
</dbReference>
<dbReference type="GO" id="GO:0035091">
    <property type="term" value="F:phosphatidylinositol binding"/>
    <property type="evidence" value="ECO:0007669"/>
    <property type="project" value="TreeGrafter"/>
</dbReference>
<dbReference type="SUPFAM" id="SSF57903">
    <property type="entry name" value="FYVE/PHD zinc finger"/>
    <property type="match status" value="2"/>
</dbReference>
<dbReference type="OrthoDB" id="1903104at2759"/>
<evidence type="ECO:0000256" key="3">
    <source>
        <dbReference type="ARBA" id="ARBA00016995"/>
    </source>
</evidence>
<comment type="subcellular location">
    <subcellularLocation>
        <location evidence="1">Nucleus</location>
    </subcellularLocation>
</comment>
<dbReference type="CDD" id="cd15529">
    <property type="entry name" value="PHD2_PHF10"/>
    <property type="match status" value="1"/>
</dbReference>
<dbReference type="GO" id="GO:0008526">
    <property type="term" value="F:phosphatidylinositol transfer activity"/>
    <property type="evidence" value="ECO:0007669"/>
    <property type="project" value="TreeGrafter"/>
</dbReference>
<sequence length="596" mass="68006">MLIREYRVVLPITVEEYQIGQLYSVAEASKAETGGGEGVEVLKNEPFDNYPLLGGKYTKGQYTYKIYHLASKVPSLIRYIAPKGSLEIHEEAWNAYPYCRTVITNPTYMKENFCICIESLHCPDNGNQENAHELPPEKLKDREVVFVDIANDPINAKDYKETEDPTRFKSEKTGRGPLTGDWKETVNPVMTCYKLVSVEFKWFGLQNKVESFIQKTERRLFLNFHRQVFCWIDRWHGLTIEDIRAIEEATKKELDECFVEVAKGGIEIIAVMATKRPRSYLIDCKSVNEYNSRLNAERREERRISMDLQTYTIHYPVGLGKDNKQLQRYYSKRRVTAGKYPIATLPGQYQDWFVSYTPQELKYFPVNSVIYGPVVTDPSKLPPLLTSAEEGSPSESDSESTPSDDENEKTKANDTSSTSSTSSDSEVDGPPPAPTLMKERKPKPNAVCNMCKGSTLSNKNNVPEELVACSDCDNNVHPSCLELTLEMVDVIKSYPWQCMDCKTCVHCNQPHNEDKMMFCDKCDRGYHTFCVGLKIIPNGKWVCRLCAQCAQCGTTEPDENGWQHETIKIISPNGETLRRHHLLCHSCHKQRKAKIM</sequence>
<dbReference type="InterPro" id="IPR001965">
    <property type="entry name" value="Znf_PHD"/>
</dbReference>
<evidence type="ECO:0000256" key="10">
    <source>
        <dbReference type="ARBA" id="ARBA00023163"/>
    </source>
</evidence>
<dbReference type="AlphaFoldDB" id="A0A443S7B9"/>
<evidence type="ECO:0000256" key="8">
    <source>
        <dbReference type="ARBA" id="ARBA00022902"/>
    </source>
</evidence>
<evidence type="ECO:0000256" key="2">
    <source>
        <dbReference type="ARBA" id="ARBA00006097"/>
    </source>
</evidence>
<name>A0A443S7B9_9ACAR</name>
<dbReference type="InterPro" id="IPR013083">
    <property type="entry name" value="Znf_RING/FYVE/PHD"/>
</dbReference>
<gene>
    <name evidence="15" type="ORF">B4U80_06329</name>
</gene>
<dbReference type="GO" id="GO:0008270">
    <property type="term" value="F:zinc ion binding"/>
    <property type="evidence" value="ECO:0007669"/>
    <property type="project" value="UniProtKB-KW"/>
</dbReference>
<dbReference type="PANTHER" id="PTHR10658">
    <property type="entry name" value="PHOSPHATIDYLINOSITOL TRANSFER PROTEIN"/>
    <property type="match status" value="1"/>
</dbReference>
<dbReference type="InterPro" id="IPR001666">
    <property type="entry name" value="PI_transfer"/>
</dbReference>
<dbReference type="PROSITE" id="PS50016">
    <property type="entry name" value="ZF_PHD_2"/>
    <property type="match status" value="2"/>
</dbReference>
<evidence type="ECO:0000256" key="7">
    <source>
        <dbReference type="ARBA" id="ARBA00022833"/>
    </source>
</evidence>
<keyword evidence="6 12" id="KW-0863">Zinc-finger</keyword>
<keyword evidence="5" id="KW-0677">Repeat</keyword>
<dbReference type="GO" id="GO:0007399">
    <property type="term" value="P:nervous system development"/>
    <property type="evidence" value="ECO:0007669"/>
    <property type="project" value="UniProtKB-KW"/>
</dbReference>
<protein>
    <recommendedName>
        <fullName evidence="3">PHD finger protein 10</fullName>
    </recommendedName>
</protein>
<feature type="compositionally biased region" description="Acidic residues" evidence="13">
    <location>
        <begin position="396"/>
        <end position="407"/>
    </location>
</feature>
<dbReference type="GO" id="GO:0031210">
    <property type="term" value="F:phosphatidylcholine binding"/>
    <property type="evidence" value="ECO:0007669"/>
    <property type="project" value="TreeGrafter"/>
</dbReference>
<dbReference type="SMART" id="SM00249">
    <property type="entry name" value="PHD"/>
    <property type="match status" value="2"/>
</dbReference>
<evidence type="ECO:0000259" key="14">
    <source>
        <dbReference type="PROSITE" id="PS50016"/>
    </source>
</evidence>
<accession>A0A443S7B9</accession>
<keyword evidence="16" id="KW-1185">Reference proteome</keyword>
<dbReference type="GO" id="GO:0071564">
    <property type="term" value="C:npBAF complex"/>
    <property type="evidence" value="ECO:0007669"/>
    <property type="project" value="InterPro"/>
</dbReference>
<comment type="caution">
    <text evidence="15">The sequence shown here is derived from an EMBL/GenBank/DDBJ whole genome shotgun (WGS) entry which is preliminary data.</text>
</comment>
<dbReference type="InterPro" id="IPR023393">
    <property type="entry name" value="START-like_dom_sf"/>
</dbReference>
<dbReference type="Pfam" id="PF02121">
    <property type="entry name" value="IP_trans"/>
    <property type="match status" value="1"/>
</dbReference>
<comment type="similarity">
    <text evidence="2">Belongs to the SAYP family.</text>
</comment>
<proteinExistence type="inferred from homology"/>
<evidence type="ECO:0000256" key="5">
    <source>
        <dbReference type="ARBA" id="ARBA00022737"/>
    </source>
</evidence>
<evidence type="ECO:0000313" key="15">
    <source>
        <dbReference type="EMBL" id="RWS23448.1"/>
    </source>
</evidence>
<feature type="compositionally biased region" description="Low complexity" evidence="13">
    <location>
        <begin position="414"/>
        <end position="424"/>
    </location>
</feature>
<keyword evidence="11" id="KW-0539">Nucleus</keyword>
<keyword evidence="10" id="KW-0804">Transcription</keyword>
<keyword evidence="7" id="KW-0862">Zinc</keyword>
<dbReference type="Pfam" id="PF00628">
    <property type="entry name" value="PHD"/>
    <property type="match status" value="2"/>
</dbReference>
<dbReference type="EMBL" id="NCKV01006439">
    <property type="protein sequence ID" value="RWS23448.1"/>
    <property type="molecule type" value="Genomic_DNA"/>
</dbReference>